<organism evidence="1 2">
    <name type="scientific">Streptomyces eurocidicus</name>
    <name type="common">Streptoverticillium eurocidicus</name>
    <dbReference type="NCBI Taxonomy" id="66423"/>
    <lineage>
        <taxon>Bacteria</taxon>
        <taxon>Bacillati</taxon>
        <taxon>Actinomycetota</taxon>
        <taxon>Actinomycetes</taxon>
        <taxon>Kitasatosporales</taxon>
        <taxon>Streptomycetaceae</taxon>
        <taxon>Streptomyces</taxon>
    </lineage>
</organism>
<dbReference type="AlphaFoldDB" id="A0A7W8F5V9"/>
<evidence type="ECO:0000313" key="2">
    <source>
        <dbReference type="Proteomes" id="UP000528608"/>
    </source>
</evidence>
<comment type="caution">
    <text evidence="1">The sequence shown here is derived from an EMBL/GenBank/DDBJ whole genome shotgun (WGS) entry which is preliminary data.</text>
</comment>
<dbReference type="EMBL" id="JACHJF010000048">
    <property type="protein sequence ID" value="MBB5123212.1"/>
    <property type="molecule type" value="Genomic_DNA"/>
</dbReference>
<reference evidence="1 2" key="1">
    <citation type="submission" date="2020-08" db="EMBL/GenBank/DDBJ databases">
        <title>Genomic Encyclopedia of Type Strains, Phase III (KMG-III): the genomes of soil and plant-associated and newly described type strains.</title>
        <authorList>
            <person name="Whitman W."/>
        </authorList>
    </citation>
    <scope>NUCLEOTIDE SEQUENCE [LARGE SCALE GENOMIC DNA]</scope>
    <source>
        <strain evidence="1 2">CECT 3259</strain>
    </source>
</reference>
<protein>
    <submittedName>
        <fullName evidence="1">Uncharacterized protein</fullName>
    </submittedName>
</protein>
<dbReference type="Proteomes" id="UP000528608">
    <property type="component" value="Unassembled WGS sequence"/>
</dbReference>
<evidence type="ECO:0000313" key="1">
    <source>
        <dbReference type="EMBL" id="MBB5123212.1"/>
    </source>
</evidence>
<sequence>MLDCDGLCHGCKRPRAALGRLRLSKAARRRGWRQEALSELVDLGELYGVDPAAIRGVG</sequence>
<name>A0A7W8F5V9_STREU</name>
<gene>
    <name evidence="1" type="ORF">FHS36_006691</name>
</gene>
<accession>A0A7W8F5V9</accession>
<dbReference type="RefSeq" id="WP_170127863.1">
    <property type="nucleotide sequence ID" value="NZ_JACHJF010000048.1"/>
</dbReference>
<proteinExistence type="predicted"/>